<organism evidence="1 2">
    <name type="scientific">Streptomyces ramulosus</name>
    <dbReference type="NCBI Taxonomy" id="47762"/>
    <lineage>
        <taxon>Bacteria</taxon>
        <taxon>Bacillati</taxon>
        <taxon>Actinomycetota</taxon>
        <taxon>Actinomycetes</taxon>
        <taxon>Kitasatosporales</taxon>
        <taxon>Streptomycetaceae</taxon>
        <taxon>Streptomyces</taxon>
    </lineage>
</organism>
<dbReference type="Proteomes" id="UP001596241">
    <property type="component" value="Unassembled WGS sequence"/>
</dbReference>
<keyword evidence="2" id="KW-1185">Reference proteome</keyword>
<name>A0ABW1FWG2_9ACTN</name>
<dbReference type="EMBL" id="JBHSPW010000026">
    <property type="protein sequence ID" value="MFC5897549.1"/>
    <property type="molecule type" value="Genomic_DNA"/>
</dbReference>
<reference evidence="2" key="1">
    <citation type="journal article" date="2019" name="Int. J. Syst. Evol. Microbiol.">
        <title>The Global Catalogue of Microorganisms (GCM) 10K type strain sequencing project: providing services to taxonomists for standard genome sequencing and annotation.</title>
        <authorList>
            <consortium name="The Broad Institute Genomics Platform"/>
            <consortium name="The Broad Institute Genome Sequencing Center for Infectious Disease"/>
            <person name="Wu L."/>
            <person name="Ma J."/>
        </authorList>
    </citation>
    <scope>NUCLEOTIDE SEQUENCE [LARGE SCALE GENOMIC DNA]</scope>
    <source>
        <strain evidence="2">CGMCC 1.15809</strain>
    </source>
</reference>
<evidence type="ECO:0000313" key="1">
    <source>
        <dbReference type="EMBL" id="MFC5897549.1"/>
    </source>
</evidence>
<evidence type="ECO:0000313" key="2">
    <source>
        <dbReference type="Proteomes" id="UP001596241"/>
    </source>
</evidence>
<dbReference type="RefSeq" id="WP_345078095.1">
    <property type="nucleotide sequence ID" value="NZ_BAAAWG010000002.1"/>
</dbReference>
<proteinExistence type="predicted"/>
<comment type="caution">
    <text evidence="1">The sequence shown here is derived from an EMBL/GenBank/DDBJ whole genome shotgun (WGS) entry which is preliminary data.</text>
</comment>
<gene>
    <name evidence="1" type="ORF">ACFP3M_32585</name>
</gene>
<accession>A0ABW1FWG2</accession>
<sequence>MTDLLCHFDAAPTLGGHALRDDPPPGEHPANRWLFLLSAEVREGHVTATPPLCHRCAPRVARARGSRKRSYTAVLVDGVRPWGVAGLLYDPTTLRPHPATDGGLSAVRYRSPRAPWVVAHQALISLHGITPVRLALRNTAA</sequence>
<protein>
    <submittedName>
        <fullName evidence="1">Uncharacterized protein</fullName>
    </submittedName>
</protein>